<reference evidence="3" key="1">
    <citation type="journal article" date="2019" name="Int. J. Syst. Evol. Microbiol.">
        <title>The Global Catalogue of Microorganisms (GCM) 10K type strain sequencing project: providing services to taxonomists for standard genome sequencing and annotation.</title>
        <authorList>
            <consortium name="The Broad Institute Genomics Platform"/>
            <consortium name="The Broad Institute Genome Sequencing Center for Infectious Disease"/>
            <person name="Wu L."/>
            <person name="Ma J."/>
        </authorList>
    </citation>
    <scope>NUCLEOTIDE SEQUENCE [LARGE SCALE GENOMIC DNA]</scope>
    <source>
        <strain evidence="3">NBRC 3267</strain>
    </source>
</reference>
<dbReference type="AlphaFoldDB" id="A0AAV5NBW5"/>
<organism evidence="2 3">
    <name type="scientific">Gluconobacter cerinus</name>
    <dbReference type="NCBI Taxonomy" id="38307"/>
    <lineage>
        <taxon>Bacteria</taxon>
        <taxon>Pseudomonadati</taxon>
        <taxon>Pseudomonadota</taxon>
        <taxon>Alphaproteobacteria</taxon>
        <taxon>Acetobacterales</taxon>
        <taxon>Acetobacteraceae</taxon>
        <taxon>Gluconobacter</taxon>
    </lineage>
</organism>
<dbReference type="RefSeq" id="WP_099212594.1">
    <property type="nucleotide sequence ID" value="NZ_BEWM01000003.1"/>
</dbReference>
<gene>
    <name evidence="2" type="ORF">GCM10007867_04100</name>
</gene>
<comment type="caution">
    <text evidence="2">The sequence shown here is derived from an EMBL/GenBank/DDBJ whole genome shotgun (WGS) entry which is preliminary data.</text>
</comment>
<dbReference type="EMBL" id="BSNU01000001">
    <property type="protein sequence ID" value="GLQ61565.1"/>
    <property type="molecule type" value="Genomic_DNA"/>
</dbReference>
<protein>
    <recommendedName>
        <fullName evidence="4">Phage protein</fullName>
    </recommendedName>
</protein>
<proteinExistence type="predicted"/>
<feature type="region of interest" description="Disordered" evidence="1">
    <location>
        <begin position="111"/>
        <end position="133"/>
    </location>
</feature>
<sequence length="313" mass="34400">MKVSATHRTQLAKIALMQVENLALNALDAVMVLSWVRLCTYLILNCPDGVLNVSFPGALSALARTKVFCDENLIETYLKTYAETQLITWDQQAKTISLPSDLGATARQIASRENGRKGGRPPGKAKKGKVQDNRQSSIMLPISGGKDVAQENLEKTRPTRTRAEAKLSFKSSSEDKLKLDAAFNRIGPKAYEAADLDPARDMGNYGIARQWCADGLAKGLTEAEIERLVLFVVREVSARERAKGNGISFGYFHKAVTQAIARGDVPEEPKTLDQIKGERAWEEAMADYNQRRACGETGLRRPELSDFVGQVAA</sequence>
<keyword evidence="3" id="KW-1185">Reference proteome</keyword>
<evidence type="ECO:0000313" key="2">
    <source>
        <dbReference type="EMBL" id="GLQ61565.1"/>
    </source>
</evidence>
<feature type="compositionally biased region" description="Basic residues" evidence="1">
    <location>
        <begin position="117"/>
        <end position="128"/>
    </location>
</feature>
<evidence type="ECO:0000313" key="3">
    <source>
        <dbReference type="Proteomes" id="UP001156614"/>
    </source>
</evidence>
<name>A0AAV5NBW5_9PROT</name>
<evidence type="ECO:0008006" key="4">
    <source>
        <dbReference type="Google" id="ProtNLM"/>
    </source>
</evidence>
<dbReference type="Proteomes" id="UP001156614">
    <property type="component" value="Unassembled WGS sequence"/>
</dbReference>
<accession>A0AAV5NBW5</accession>
<evidence type="ECO:0000256" key="1">
    <source>
        <dbReference type="SAM" id="MobiDB-lite"/>
    </source>
</evidence>